<evidence type="ECO:0000256" key="6">
    <source>
        <dbReference type="ARBA" id="ARBA00022968"/>
    </source>
</evidence>
<evidence type="ECO:0000313" key="15">
    <source>
        <dbReference type="Proteomes" id="UP001159405"/>
    </source>
</evidence>
<gene>
    <name evidence="14" type="ORF">PLOB_00017740</name>
</gene>
<dbReference type="InterPro" id="IPR051993">
    <property type="entry name" value="Glycosyltransferase_8"/>
</dbReference>
<keyword evidence="9" id="KW-0325">Glycoprotein</keyword>
<dbReference type="PANTHER" id="PTHR46012:SF2">
    <property type="entry name" value="IP22168P"/>
    <property type="match status" value="1"/>
</dbReference>
<keyword evidence="3" id="KW-0328">Glycosyltransferase</keyword>
<keyword evidence="5 13" id="KW-0812">Transmembrane</keyword>
<name>A0ABN8NKI9_9CNID</name>
<dbReference type="Pfam" id="PF01501">
    <property type="entry name" value="Glyco_transf_8"/>
    <property type="match status" value="1"/>
</dbReference>
<dbReference type="InterPro" id="IPR029044">
    <property type="entry name" value="Nucleotide-diphossugar_trans"/>
</dbReference>
<sequence>MGLKFFCRVAIALAIVLIAVVILEFMLLTLYVKEQEEDVLKATQEPIVAGIRGLEVATENNNFASSTKESHSKKKEVIDVPTKRTLTLPTIHVSAVVCGDRAVEATTMLKSTTLFTKRTVQLHVVAEDQLHDDLKNIFNQWHTVRSGKVMFKIYSLHFPGEKFDEWKRLFKPCASQRLFLVDVLDSIDSVLYMDTDTLLLRPVDDIWDHFKNFDSWQLASMTPEGEETSLTWYPRFARHPFAGKNGMNSGVMLLNLTRMRAFGWKEKIIEAYNKYKLSITWGDQDLINIVFHDHPGLLYVYTCDWNYRPDHCMYGNNCGAAKDNGISVVHGNRGVFHNDKQVFFKAIYNTLRDFKPGENITLLATRLSENLKSVGTDPYCNAMVDSVLKYPKKYSVL</sequence>
<reference evidence="14 15" key="1">
    <citation type="submission" date="2022-05" db="EMBL/GenBank/DDBJ databases">
        <authorList>
            <consortium name="Genoscope - CEA"/>
            <person name="William W."/>
        </authorList>
    </citation>
    <scope>NUCLEOTIDE SEQUENCE [LARGE SCALE GENOMIC DNA]</scope>
</reference>
<evidence type="ECO:0000256" key="1">
    <source>
        <dbReference type="ARBA" id="ARBA00004606"/>
    </source>
</evidence>
<keyword evidence="15" id="KW-1185">Reference proteome</keyword>
<proteinExistence type="inferred from homology"/>
<evidence type="ECO:0000256" key="9">
    <source>
        <dbReference type="ARBA" id="ARBA00023180"/>
    </source>
</evidence>
<comment type="subcellular location">
    <subcellularLocation>
        <location evidence="1">Membrane</location>
        <topology evidence="1">Single-pass type II membrane protein</topology>
    </subcellularLocation>
</comment>
<evidence type="ECO:0000256" key="5">
    <source>
        <dbReference type="ARBA" id="ARBA00022692"/>
    </source>
</evidence>
<evidence type="ECO:0000256" key="2">
    <source>
        <dbReference type="ARBA" id="ARBA00006351"/>
    </source>
</evidence>
<evidence type="ECO:0000256" key="7">
    <source>
        <dbReference type="ARBA" id="ARBA00022989"/>
    </source>
</evidence>
<accession>A0ABN8NKI9</accession>
<evidence type="ECO:0000256" key="8">
    <source>
        <dbReference type="ARBA" id="ARBA00023136"/>
    </source>
</evidence>
<feature type="transmembrane region" description="Helical" evidence="13">
    <location>
        <begin position="9"/>
        <end position="32"/>
    </location>
</feature>
<comment type="function">
    <text evidence="10">Glycosyltransferase which elongates the O-linked glucose attached to EGF-like repeats in the extracellular domain of Notch proteins by catalyzing the addition of xylose.</text>
</comment>
<evidence type="ECO:0000256" key="13">
    <source>
        <dbReference type="SAM" id="Phobius"/>
    </source>
</evidence>
<evidence type="ECO:0000256" key="10">
    <source>
        <dbReference type="ARBA" id="ARBA00037301"/>
    </source>
</evidence>
<dbReference type="Gene3D" id="3.90.550.10">
    <property type="entry name" value="Spore Coat Polysaccharide Biosynthesis Protein SpsA, Chain A"/>
    <property type="match status" value="1"/>
</dbReference>
<dbReference type="EMBL" id="CALNXK010000021">
    <property type="protein sequence ID" value="CAH3108552.1"/>
    <property type="molecule type" value="Genomic_DNA"/>
</dbReference>
<dbReference type="PANTHER" id="PTHR46012">
    <property type="entry name" value="IP22168P"/>
    <property type="match status" value="1"/>
</dbReference>
<protein>
    <recommendedName>
        <fullName evidence="11">UDP-D-xylose:beta-D-glucoside alpha-1,3-D-xylosyltransferase</fullName>
        <ecNumber evidence="11">2.4.2.42</ecNumber>
    </recommendedName>
</protein>
<dbReference type="SUPFAM" id="SSF53448">
    <property type="entry name" value="Nucleotide-diphospho-sugar transferases"/>
    <property type="match status" value="1"/>
</dbReference>
<dbReference type="EC" id="2.4.2.42" evidence="11"/>
<comment type="similarity">
    <text evidence="2">Belongs to the glycosyltransferase 8 family.</text>
</comment>
<keyword evidence="6" id="KW-0735">Signal-anchor</keyword>
<keyword evidence="7 13" id="KW-1133">Transmembrane helix</keyword>
<dbReference type="InterPro" id="IPR002495">
    <property type="entry name" value="Glyco_trans_8"/>
</dbReference>
<keyword evidence="8 13" id="KW-0472">Membrane</keyword>
<evidence type="ECO:0000256" key="3">
    <source>
        <dbReference type="ARBA" id="ARBA00022676"/>
    </source>
</evidence>
<comment type="catalytic activity">
    <reaction evidence="12">
        <text>3-O-(beta-D-glucosyl)-L-seryl-[EGF-like domain protein] + UDP-alpha-D-xylose = 3-O-[alpha-D-xylosyl-(1-&gt;3)-beta-D-glucosyl]-L-seryl-[EGF-like domain protein] + UDP + H(+)</text>
        <dbReference type="Rhea" id="RHEA:56064"/>
        <dbReference type="Rhea" id="RHEA-COMP:14610"/>
        <dbReference type="Rhea" id="RHEA-COMP:14611"/>
        <dbReference type="ChEBI" id="CHEBI:15378"/>
        <dbReference type="ChEBI" id="CHEBI:57632"/>
        <dbReference type="ChEBI" id="CHEBI:58223"/>
        <dbReference type="ChEBI" id="CHEBI:140575"/>
        <dbReference type="ChEBI" id="CHEBI:140576"/>
        <dbReference type="EC" id="2.4.2.42"/>
    </reaction>
</comment>
<evidence type="ECO:0000256" key="4">
    <source>
        <dbReference type="ARBA" id="ARBA00022679"/>
    </source>
</evidence>
<organism evidence="14 15">
    <name type="scientific">Porites lobata</name>
    <dbReference type="NCBI Taxonomy" id="104759"/>
    <lineage>
        <taxon>Eukaryota</taxon>
        <taxon>Metazoa</taxon>
        <taxon>Cnidaria</taxon>
        <taxon>Anthozoa</taxon>
        <taxon>Hexacorallia</taxon>
        <taxon>Scleractinia</taxon>
        <taxon>Fungiina</taxon>
        <taxon>Poritidae</taxon>
        <taxon>Porites</taxon>
    </lineage>
</organism>
<dbReference type="Proteomes" id="UP001159405">
    <property type="component" value="Unassembled WGS sequence"/>
</dbReference>
<evidence type="ECO:0000256" key="11">
    <source>
        <dbReference type="ARBA" id="ARBA00038854"/>
    </source>
</evidence>
<evidence type="ECO:0000313" key="14">
    <source>
        <dbReference type="EMBL" id="CAH3108552.1"/>
    </source>
</evidence>
<evidence type="ECO:0000256" key="12">
    <source>
        <dbReference type="ARBA" id="ARBA00049181"/>
    </source>
</evidence>
<keyword evidence="4" id="KW-0808">Transferase</keyword>
<comment type="caution">
    <text evidence="14">The sequence shown here is derived from an EMBL/GenBank/DDBJ whole genome shotgun (WGS) entry which is preliminary data.</text>
</comment>